<dbReference type="EMBL" id="CP002271">
    <property type="protein sequence ID" value="ADO70472.1"/>
    <property type="molecule type" value="Genomic_DNA"/>
</dbReference>
<proteinExistence type="predicted"/>
<protein>
    <submittedName>
        <fullName evidence="1">Uncharacterized protein</fullName>
    </submittedName>
</protein>
<accession>E3FKV4</accession>
<gene>
    <name evidence="1" type="ordered locus">STAUR_2668</name>
</gene>
<evidence type="ECO:0000313" key="1">
    <source>
        <dbReference type="EMBL" id="ADO70472.1"/>
    </source>
</evidence>
<evidence type="ECO:0000313" key="2">
    <source>
        <dbReference type="Proteomes" id="UP000001351"/>
    </source>
</evidence>
<dbReference type="Proteomes" id="UP000001351">
    <property type="component" value="Chromosome"/>
</dbReference>
<dbReference type="AlphaFoldDB" id="E3FKV4"/>
<keyword evidence="2" id="KW-1185">Reference proteome</keyword>
<dbReference type="KEGG" id="sur:STAUR_2668"/>
<name>E3FKV4_STIAD</name>
<dbReference type="HOGENOM" id="CLU_2865680_0_0_7"/>
<organism evidence="1 2">
    <name type="scientific">Stigmatella aurantiaca (strain DW4/3-1)</name>
    <dbReference type="NCBI Taxonomy" id="378806"/>
    <lineage>
        <taxon>Bacteria</taxon>
        <taxon>Pseudomonadati</taxon>
        <taxon>Myxococcota</taxon>
        <taxon>Myxococcia</taxon>
        <taxon>Myxococcales</taxon>
        <taxon>Cystobacterineae</taxon>
        <taxon>Archangiaceae</taxon>
        <taxon>Stigmatella</taxon>
    </lineage>
</organism>
<reference evidence="1 2" key="1">
    <citation type="journal article" date="2011" name="Mol. Biol. Evol.">
        <title>Comparative genomic analysis of fruiting body formation in Myxococcales.</title>
        <authorList>
            <person name="Huntley S."/>
            <person name="Hamann N."/>
            <person name="Wegener-Feldbrugge S."/>
            <person name="Treuner-Lange A."/>
            <person name="Kube M."/>
            <person name="Reinhardt R."/>
            <person name="Klages S."/>
            <person name="Muller R."/>
            <person name="Ronning C.M."/>
            <person name="Nierman W.C."/>
            <person name="Sogaard-Andersen L."/>
        </authorList>
    </citation>
    <scope>NUCLEOTIDE SEQUENCE [LARGE SCALE GENOMIC DNA]</scope>
    <source>
        <strain evidence="1 2">DW4/3-1</strain>
    </source>
</reference>
<sequence>MPHMAVREDLCAAREPNAYFDAELGRWIKRVALRAPSAATKEARSRAHALQHSGEHIALQGTPE</sequence>